<dbReference type="CDD" id="cd06171">
    <property type="entry name" value="Sigma70_r4"/>
    <property type="match status" value="1"/>
</dbReference>
<dbReference type="InterPro" id="IPR013249">
    <property type="entry name" value="RNA_pol_sigma70_r4_t2"/>
</dbReference>
<evidence type="ECO:0000313" key="9">
    <source>
        <dbReference type="Proteomes" id="UP001595872"/>
    </source>
</evidence>
<dbReference type="NCBIfam" id="TIGR02983">
    <property type="entry name" value="SigE-fam_strep"/>
    <property type="match status" value="1"/>
</dbReference>
<evidence type="ECO:0000259" key="7">
    <source>
        <dbReference type="Pfam" id="PF08281"/>
    </source>
</evidence>
<dbReference type="InterPro" id="IPR014325">
    <property type="entry name" value="RNA_pol_sigma-E_actinobac"/>
</dbReference>
<sequence>MRPPRTSVQRREGAGEASAELVRLFREHHLNLARTALMIVGDRATAEDVVQDAFVEAHRRIDRLADPDRMLPYVRASVVNRCRTVLRRRRLAFAAAREHEPPVWSAESAVILGEDRREVFLALQRLPRRQREALVLRYYLDLGEAEIAEVMGIGRGTVRSTTSRALAALAKHLGEQA</sequence>
<dbReference type="Gene3D" id="1.10.10.10">
    <property type="entry name" value="Winged helix-like DNA-binding domain superfamily/Winged helix DNA-binding domain"/>
    <property type="match status" value="1"/>
</dbReference>
<keyword evidence="5" id="KW-0804">Transcription</keyword>
<evidence type="ECO:0000256" key="5">
    <source>
        <dbReference type="ARBA" id="ARBA00023163"/>
    </source>
</evidence>
<dbReference type="InterPro" id="IPR039425">
    <property type="entry name" value="RNA_pol_sigma-70-like"/>
</dbReference>
<evidence type="ECO:0000256" key="1">
    <source>
        <dbReference type="ARBA" id="ARBA00010641"/>
    </source>
</evidence>
<protein>
    <submittedName>
        <fullName evidence="8">RNA polymerase sigma factor</fullName>
    </submittedName>
</protein>
<feature type="domain" description="RNA polymerase sigma factor 70 region 4 type 2" evidence="7">
    <location>
        <begin position="118"/>
        <end position="169"/>
    </location>
</feature>
<dbReference type="InterPro" id="IPR013324">
    <property type="entry name" value="RNA_pol_sigma_r3/r4-like"/>
</dbReference>
<name>A0ABV9UB01_9ACTN</name>
<gene>
    <name evidence="8" type="ORF">ACFPCY_34905</name>
</gene>
<accession>A0ABV9UB01</accession>
<dbReference type="InterPro" id="IPR014284">
    <property type="entry name" value="RNA_pol_sigma-70_dom"/>
</dbReference>
<dbReference type="PANTHER" id="PTHR43133">
    <property type="entry name" value="RNA POLYMERASE ECF-TYPE SIGMA FACTO"/>
    <property type="match status" value="1"/>
</dbReference>
<evidence type="ECO:0000256" key="4">
    <source>
        <dbReference type="ARBA" id="ARBA00023125"/>
    </source>
</evidence>
<evidence type="ECO:0000256" key="3">
    <source>
        <dbReference type="ARBA" id="ARBA00023082"/>
    </source>
</evidence>
<keyword evidence="4" id="KW-0238">DNA-binding</keyword>
<keyword evidence="2" id="KW-0805">Transcription regulation</keyword>
<evidence type="ECO:0000259" key="6">
    <source>
        <dbReference type="Pfam" id="PF04542"/>
    </source>
</evidence>
<dbReference type="InterPro" id="IPR036388">
    <property type="entry name" value="WH-like_DNA-bd_sf"/>
</dbReference>
<dbReference type="Pfam" id="PF08281">
    <property type="entry name" value="Sigma70_r4_2"/>
    <property type="match status" value="1"/>
</dbReference>
<dbReference type="EMBL" id="JBHSIT010000012">
    <property type="protein sequence ID" value="MFC4912535.1"/>
    <property type="molecule type" value="Genomic_DNA"/>
</dbReference>
<dbReference type="Gene3D" id="1.10.1740.10">
    <property type="match status" value="1"/>
</dbReference>
<feature type="domain" description="RNA polymerase sigma-70 region 2" evidence="6">
    <location>
        <begin position="24"/>
        <end position="90"/>
    </location>
</feature>
<evidence type="ECO:0000313" key="8">
    <source>
        <dbReference type="EMBL" id="MFC4912535.1"/>
    </source>
</evidence>
<organism evidence="8 9">
    <name type="scientific">Actinomadura gamaensis</name>
    <dbReference type="NCBI Taxonomy" id="1763541"/>
    <lineage>
        <taxon>Bacteria</taxon>
        <taxon>Bacillati</taxon>
        <taxon>Actinomycetota</taxon>
        <taxon>Actinomycetes</taxon>
        <taxon>Streptosporangiales</taxon>
        <taxon>Thermomonosporaceae</taxon>
        <taxon>Actinomadura</taxon>
    </lineage>
</organism>
<comment type="similarity">
    <text evidence="1">Belongs to the sigma-70 factor family. ECF subfamily.</text>
</comment>
<reference evidence="9" key="1">
    <citation type="journal article" date="2019" name="Int. J. Syst. Evol. Microbiol.">
        <title>The Global Catalogue of Microorganisms (GCM) 10K type strain sequencing project: providing services to taxonomists for standard genome sequencing and annotation.</title>
        <authorList>
            <consortium name="The Broad Institute Genomics Platform"/>
            <consortium name="The Broad Institute Genome Sequencing Center for Infectious Disease"/>
            <person name="Wu L."/>
            <person name="Ma J."/>
        </authorList>
    </citation>
    <scope>NUCLEOTIDE SEQUENCE [LARGE SCALE GENOMIC DNA]</scope>
    <source>
        <strain evidence="9">KLKA75</strain>
    </source>
</reference>
<dbReference type="NCBIfam" id="TIGR02937">
    <property type="entry name" value="sigma70-ECF"/>
    <property type="match status" value="1"/>
</dbReference>
<comment type="caution">
    <text evidence="8">The sequence shown here is derived from an EMBL/GenBank/DDBJ whole genome shotgun (WGS) entry which is preliminary data.</text>
</comment>
<dbReference type="InterPro" id="IPR007627">
    <property type="entry name" value="RNA_pol_sigma70_r2"/>
</dbReference>
<dbReference type="Proteomes" id="UP001595872">
    <property type="component" value="Unassembled WGS sequence"/>
</dbReference>
<dbReference type="SUPFAM" id="SSF88946">
    <property type="entry name" value="Sigma2 domain of RNA polymerase sigma factors"/>
    <property type="match status" value="1"/>
</dbReference>
<keyword evidence="3" id="KW-0731">Sigma factor</keyword>
<dbReference type="Pfam" id="PF04542">
    <property type="entry name" value="Sigma70_r2"/>
    <property type="match status" value="1"/>
</dbReference>
<keyword evidence="9" id="KW-1185">Reference proteome</keyword>
<dbReference type="SUPFAM" id="SSF88659">
    <property type="entry name" value="Sigma3 and sigma4 domains of RNA polymerase sigma factors"/>
    <property type="match status" value="1"/>
</dbReference>
<dbReference type="PANTHER" id="PTHR43133:SF50">
    <property type="entry name" value="ECF RNA POLYMERASE SIGMA FACTOR SIGM"/>
    <property type="match status" value="1"/>
</dbReference>
<dbReference type="InterPro" id="IPR013325">
    <property type="entry name" value="RNA_pol_sigma_r2"/>
</dbReference>
<evidence type="ECO:0000256" key="2">
    <source>
        <dbReference type="ARBA" id="ARBA00023015"/>
    </source>
</evidence>
<dbReference type="RefSeq" id="WP_378262537.1">
    <property type="nucleotide sequence ID" value="NZ_JBHSIT010000012.1"/>
</dbReference>
<proteinExistence type="inferred from homology"/>